<gene>
    <name evidence="1" type="ORF">HaLaN_26759</name>
</gene>
<name>A0A6A0A6T8_HAELA</name>
<dbReference type="EMBL" id="BLLF01003817">
    <property type="protein sequence ID" value="GFH28289.1"/>
    <property type="molecule type" value="Genomic_DNA"/>
</dbReference>
<protein>
    <submittedName>
        <fullName evidence="1">Methyltransf_11 domain-containing protein</fullName>
    </submittedName>
</protein>
<reference evidence="1 2" key="1">
    <citation type="submission" date="2020-02" db="EMBL/GenBank/DDBJ databases">
        <title>Draft genome sequence of Haematococcus lacustris strain NIES-144.</title>
        <authorList>
            <person name="Morimoto D."/>
            <person name="Nakagawa S."/>
            <person name="Yoshida T."/>
            <person name="Sawayama S."/>
        </authorList>
    </citation>
    <scope>NUCLEOTIDE SEQUENCE [LARGE SCALE GENOMIC DNA]</scope>
    <source>
        <strain evidence="1 2">NIES-144</strain>
    </source>
</reference>
<evidence type="ECO:0000313" key="2">
    <source>
        <dbReference type="Proteomes" id="UP000485058"/>
    </source>
</evidence>
<dbReference type="PANTHER" id="PTHR43036:SF1">
    <property type="entry name" value="S-ADENOSYL-L-METHIONINE-DEPENDENT METHYLTRANSFERASES SUPERFAMILY PROTEIN"/>
    <property type="match status" value="1"/>
</dbReference>
<dbReference type="Proteomes" id="UP000485058">
    <property type="component" value="Unassembled WGS sequence"/>
</dbReference>
<dbReference type="PANTHER" id="PTHR43036">
    <property type="entry name" value="OSJNBB0011N17.9 PROTEIN"/>
    <property type="match status" value="1"/>
</dbReference>
<sequence length="104" mass="11690">MPVGGLRGVATAAVASEIEKVLEDPKWPAQWPFKPSDFQRYDEQPDTQFYSQPRFVTHIDDYAISALTKHYAQRFPPSGTPGTALLDICSSWVSHYPDGYKADK</sequence>
<feature type="non-terminal residue" evidence="1">
    <location>
        <position position="104"/>
    </location>
</feature>
<accession>A0A6A0A6T8</accession>
<dbReference type="AlphaFoldDB" id="A0A6A0A6T8"/>
<comment type="caution">
    <text evidence="1">The sequence shown here is derived from an EMBL/GenBank/DDBJ whole genome shotgun (WGS) entry which is preliminary data.</text>
</comment>
<proteinExistence type="predicted"/>
<feature type="non-terminal residue" evidence="1">
    <location>
        <position position="1"/>
    </location>
</feature>
<evidence type="ECO:0000313" key="1">
    <source>
        <dbReference type="EMBL" id="GFH28289.1"/>
    </source>
</evidence>
<organism evidence="1 2">
    <name type="scientific">Haematococcus lacustris</name>
    <name type="common">Green alga</name>
    <name type="synonym">Haematococcus pluvialis</name>
    <dbReference type="NCBI Taxonomy" id="44745"/>
    <lineage>
        <taxon>Eukaryota</taxon>
        <taxon>Viridiplantae</taxon>
        <taxon>Chlorophyta</taxon>
        <taxon>core chlorophytes</taxon>
        <taxon>Chlorophyceae</taxon>
        <taxon>CS clade</taxon>
        <taxon>Chlamydomonadales</taxon>
        <taxon>Haematococcaceae</taxon>
        <taxon>Haematococcus</taxon>
    </lineage>
</organism>
<keyword evidence="2" id="KW-1185">Reference proteome</keyword>